<evidence type="ECO:0000259" key="10">
    <source>
        <dbReference type="PROSITE" id="PS50011"/>
    </source>
</evidence>
<feature type="compositionally biased region" description="Polar residues" evidence="9">
    <location>
        <begin position="380"/>
        <end position="392"/>
    </location>
</feature>
<evidence type="ECO:0000256" key="3">
    <source>
        <dbReference type="ARBA" id="ARBA00022679"/>
    </source>
</evidence>
<dbReference type="Gene3D" id="1.10.510.10">
    <property type="entry name" value="Transferase(Phosphotransferase) domain 1"/>
    <property type="match status" value="1"/>
</dbReference>
<dbReference type="GO" id="GO:0004674">
    <property type="term" value="F:protein serine/threonine kinase activity"/>
    <property type="evidence" value="ECO:0007669"/>
    <property type="project" value="UniProtKB-KW"/>
</dbReference>
<organism evidence="11 12">
    <name type="scientific">Dothidotthia symphoricarpi CBS 119687</name>
    <dbReference type="NCBI Taxonomy" id="1392245"/>
    <lineage>
        <taxon>Eukaryota</taxon>
        <taxon>Fungi</taxon>
        <taxon>Dikarya</taxon>
        <taxon>Ascomycota</taxon>
        <taxon>Pezizomycotina</taxon>
        <taxon>Dothideomycetes</taxon>
        <taxon>Pleosporomycetidae</taxon>
        <taxon>Pleosporales</taxon>
        <taxon>Dothidotthiaceae</taxon>
        <taxon>Dothidotthia</taxon>
    </lineage>
</organism>
<evidence type="ECO:0000256" key="2">
    <source>
        <dbReference type="ARBA" id="ARBA00022527"/>
    </source>
</evidence>
<dbReference type="InterPro" id="IPR050660">
    <property type="entry name" value="NEK_Ser/Thr_kinase"/>
</dbReference>
<feature type="region of interest" description="Disordered" evidence="9">
    <location>
        <begin position="304"/>
        <end position="326"/>
    </location>
</feature>
<dbReference type="GeneID" id="54404219"/>
<keyword evidence="3" id="KW-0808">Transferase</keyword>
<keyword evidence="2" id="KW-0723">Serine/threonine-protein kinase</keyword>
<dbReference type="Pfam" id="PF00069">
    <property type="entry name" value="Pkinase"/>
    <property type="match status" value="1"/>
</dbReference>
<comment type="catalytic activity">
    <reaction evidence="8">
        <text>L-seryl-[protein] + ATP = O-phospho-L-seryl-[protein] + ADP + H(+)</text>
        <dbReference type="Rhea" id="RHEA:17989"/>
        <dbReference type="Rhea" id="RHEA-COMP:9863"/>
        <dbReference type="Rhea" id="RHEA-COMP:11604"/>
        <dbReference type="ChEBI" id="CHEBI:15378"/>
        <dbReference type="ChEBI" id="CHEBI:29999"/>
        <dbReference type="ChEBI" id="CHEBI:30616"/>
        <dbReference type="ChEBI" id="CHEBI:83421"/>
        <dbReference type="ChEBI" id="CHEBI:456216"/>
        <dbReference type="EC" id="2.7.11.1"/>
    </reaction>
</comment>
<gene>
    <name evidence="11" type="ORF">P153DRAFT_291809</name>
</gene>
<feature type="domain" description="Protein kinase" evidence="10">
    <location>
        <begin position="18"/>
        <end position="301"/>
    </location>
</feature>
<evidence type="ECO:0000313" key="11">
    <source>
        <dbReference type="EMBL" id="KAF2128824.1"/>
    </source>
</evidence>
<dbReference type="PANTHER" id="PTHR43671">
    <property type="entry name" value="SERINE/THREONINE-PROTEIN KINASE NEK"/>
    <property type="match status" value="1"/>
</dbReference>
<reference evidence="11" key="1">
    <citation type="journal article" date="2020" name="Stud. Mycol.">
        <title>101 Dothideomycetes genomes: a test case for predicting lifestyles and emergence of pathogens.</title>
        <authorList>
            <person name="Haridas S."/>
            <person name="Albert R."/>
            <person name="Binder M."/>
            <person name="Bloem J."/>
            <person name="Labutti K."/>
            <person name="Salamov A."/>
            <person name="Andreopoulos B."/>
            <person name="Baker S."/>
            <person name="Barry K."/>
            <person name="Bills G."/>
            <person name="Bluhm B."/>
            <person name="Cannon C."/>
            <person name="Castanera R."/>
            <person name="Culley D."/>
            <person name="Daum C."/>
            <person name="Ezra D."/>
            <person name="Gonzalez J."/>
            <person name="Henrissat B."/>
            <person name="Kuo A."/>
            <person name="Liang C."/>
            <person name="Lipzen A."/>
            <person name="Lutzoni F."/>
            <person name="Magnuson J."/>
            <person name="Mondo S."/>
            <person name="Nolan M."/>
            <person name="Ohm R."/>
            <person name="Pangilinan J."/>
            <person name="Park H.-J."/>
            <person name="Ramirez L."/>
            <person name="Alfaro M."/>
            <person name="Sun H."/>
            <person name="Tritt A."/>
            <person name="Yoshinaga Y."/>
            <person name="Zwiers L.-H."/>
            <person name="Turgeon B."/>
            <person name="Goodwin S."/>
            <person name="Spatafora J."/>
            <person name="Crous P."/>
            <person name="Grigoriev I."/>
        </authorList>
    </citation>
    <scope>NUCLEOTIDE SEQUENCE</scope>
    <source>
        <strain evidence="11">CBS 119687</strain>
    </source>
</reference>
<proteinExistence type="predicted"/>
<evidence type="ECO:0000256" key="1">
    <source>
        <dbReference type="ARBA" id="ARBA00012513"/>
    </source>
</evidence>
<comment type="catalytic activity">
    <reaction evidence="7">
        <text>L-threonyl-[protein] + ATP = O-phospho-L-threonyl-[protein] + ADP + H(+)</text>
        <dbReference type="Rhea" id="RHEA:46608"/>
        <dbReference type="Rhea" id="RHEA-COMP:11060"/>
        <dbReference type="Rhea" id="RHEA-COMP:11605"/>
        <dbReference type="ChEBI" id="CHEBI:15378"/>
        <dbReference type="ChEBI" id="CHEBI:30013"/>
        <dbReference type="ChEBI" id="CHEBI:30616"/>
        <dbReference type="ChEBI" id="CHEBI:61977"/>
        <dbReference type="ChEBI" id="CHEBI:456216"/>
        <dbReference type="EC" id="2.7.11.1"/>
    </reaction>
</comment>
<dbReference type="EC" id="2.7.11.1" evidence="1"/>
<dbReference type="Proteomes" id="UP000799771">
    <property type="component" value="Unassembled WGS sequence"/>
</dbReference>
<feature type="compositionally biased region" description="Polar residues" evidence="9">
    <location>
        <begin position="304"/>
        <end position="318"/>
    </location>
</feature>
<dbReference type="InterPro" id="IPR011009">
    <property type="entry name" value="Kinase-like_dom_sf"/>
</dbReference>
<dbReference type="PANTHER" id="PTHR43671:SF98">
    <property type="entry name" value="SERINE_THREONINE-PROTEIN KINASE NEK11"/>
    <property type="match status" value="1"/>
</dbReference>
<keyword evidence="12" id="KW-1185">Reference proteome</keyword>
<dbReference type="PROSITE" id="PS50011">
    <property type="entry name" value="PROTEIN_KINASE_DOM"/>
    <property type="match status" value="1"/>
</dbReference>
<dbReference type="SUPFAM" id="SSF56112">
    <property type="entry name" value="Protein kinase-like (PK-like)"/>
    <property type="match status" value="1"/>
</dbReference>
<evidence type="ECO:0000256" key="8">
    <source>
        <dbReference type="ARBA" id="ARBA00048679"/>
    </source>
</evidence>
<keyword evidence="5 11" id="KW-0418">Kinase</keyword>
<dbReference type="GO" id="GO:0005524">
    <property type="term" value="F:ATP binding"/>
    <property type="evidence" value="ECO:0007669"/>
    <property type="project" value="UniProtKB-KW"/>
</dbReference>
<evidence type="ECO:0000256" key="7">
    <source>
        <dbReference type="ARBA" id="ARBA00047899"/>
    </source>
</evidence>
<protein>
    <recommendedName>
        <fullName evidence="1">non-specific serine/threonine protein kinase</fullName>
        <ecNumber evidence="1">2.7.11.1</ecNumber>
    </recommendedName>
</protein>
<evidence type="ECO:0000256" key="4">
    <source>
        <dbReference type="ARBA" id="ARBA00022741"/>
    </source>
</evidence>
<keyword evidence="6" id="KW-0067">ATP-binding</keyword>
<dbReference type="SMART" id="SM00220">
    <property type="entry name" value="S_TKc"/>
    <property type="match status" value="1"/>
</dbReference>
<dbReference type="PROSITE" id="PS00108">
    <property type="entry name" value="PROTEIN_KINASE_ST"/>
    <property type="match status" value="1"/>
</dbReference>
<evidence type="ECO:0000313" key="12">
    <source>
        <dbReference type="Proteomes" id="UP000799771"/>
    </source>
</evidence>
<dbReference type="OrthoDB" id="310217at2759"/>
<name>A0A6A6ACW8_9PLEO</name>
<accession>A0A6A6ACW8</accession>
<keyword evidence="4" id="KW-0547">Nucleotide-binding</keyword>
<dbReference type="RefSeq" id="XP_033523213.1">
    <property type="nucleotide sequence ID" value="XM_033663787.1"/>
</dbReference>
<sequence length="440" mass="51055">MEFEGAFQTKSEREWIEVENLGSMNGGLNGGIVKVRRADDSNRKIYIEKRFQAEHINMGVAKKEIALLLLVSEHKYIVTLHDYFLDSRRNKASLYLEYCDQGSLDYYIKATKGVNYVAEDQVWQWFLHIMKALYYCQYGPYPENPSARSKWERVWHRDIKPANILLTRDSADEGTIIAKLADFGLASSKSWNYDAFKRGEEVWTASAGTRGFDPPEFPGRFTGRSDLWQLALCIVCLCTLIQRPRSERAPDGYPWSKEQPAGHRYSRELNEVLKFCLVEDMEQRPQVEVALKRLEQGYEQFKSTVRSTNPQLAPSSGSGYPVHRPGLGEQAFSDSVVPQTGDMGNRYLEQMRDQRVPQSLYGYPLQQPYRPFGHPHTSRHPFSQPHTFSPNEFPQPPGHSWEENDDDNGDRRMRPEYPAGMRPSPRMDPRYPYHFYPKYR</sequence>
<dbReference type="InterPro" id="IPR000719">
    <property type="entry name" value="Prot_kinase_dom"/>
</dbReference>
<dbReference type="EMBL" id="ML977507">
    <property type="protein sequence ID" value="KAF2128824.1"/>
    <property type="molecule type" value="Genomic_DNA"/>
</dbReference>
<feature type="region of interest" description="Disordered" evidence="9">
    <location>
        <begin position="363"/>
        <end position="440"/>
    </location>
</feature>
<dbReference type="AlphaFoldDB" id="A0A6A6ACW8"/>
<dbReference type="InterPro" id="IPR008271">
    <property type="entry name" value="Ser/Thr_kinase_AS"/>
</dbReference>
<evidence type="ECO:0000256" key="5">
    <source>
        <dbReference type="ARBA" id="ARBA00022777"/>
    </source>
</evidence>
<evidence type="ECO:0000256" key="6">
    <source>
        <dbReference type="ARBA" id="ARBA00022840"/>
    </source>
</evidence>
<evidence type="ECO:0000256" key="9">
    <source>
        <dbReference type="SAM" id="MobiDB-lite"/>
    </source>
</evidence>